<organism evidence="1">
    <name type="scientific">Petromyces alliaceus</name>
    <name type="common">Aspergillus alliaceus</name>
    <dbReference type="NCBI Taxonomy" id="209559"/>
    <lineage>
        <taxon>Eukaryota</taxon>
        <taxon>Fungi</taxon>
        <taxon>Dikarya</taxon>
        <taxon>Ascomycota</taxon>
        <taxon>Pezizomycotina</taxon>
        <taxon>Eurotiomycetes</taxon>
        <taxon>Eurotiomycetidae</taxon>
        <taxon>Eurotiales</taxon>
        <taxon>Aspergillaceae</taxon>
        <taxon>Aspergillus</taxon>
        <taxon>Aspergillus subgen. Circumdati</taxon>
    </lineage>
</organism>
<dbReference type="Proteomes" id="UP000326877">
    <property type="component" value="Unassembled WGS sequence"/>
</dbReference>
<dbReference type="AlphaFoldDB" id="A0A5N7C547"/>
<name>A0A5N7C547_PETAA</name>
<sequence length="57" mass="6508">MSHPKSADDKKEFASQGNYIVIVRQKGRERGLTEGYNPSSALQDTEWQYLALIVFCM</sequence>
<dbReference type="OrthoDB" id="4482296at2759"/>
<proteinExistence type="predicted"/>
<reference evidence="1" key="1">
    <citation type="submission" date="2019-04" db="EMBL/GenBank/DDBJ databases">
        <title>Friends and foes A comparative genomics studyof 23 Aspergillus species from section Flavi.</title>
        <authorList>
            <consortium name="DOE Joint Genome Institute"/>
            <person name="Kjaerbolling I."/>
            <person name="Vesth T."/>
            <person name="Frisvad J.C."/>
            <person name="Nybo J.L."/>
            <person name="Theobald S."/>
            <person name="Kildgaard S."/>
            <person name="Isbrandt T."/>
            <person name="Kuo A."/>
            <person name="Sato A."/>
            <person name="Lyhne E.K."/>
            <person name="Kogle M.E."/>
            <person name="Wiebenga A."/>
            <person name="Kun R.S."/>
            <person name="Lubbers R.J."/>
            <person name="Makela M.R."/>
            <person name="Barry K."/>
            <person name="Chovatia M."/>
            <person name="Clum A."/>
            <person name="Daum C."/>
            <person name="Haridas S."/>
            <person name="He G."/>
            <person name="LaButti K."/>
            <person name="Lipzen A."/>
            <person name="Mondo S."/>
            <person name="Riley R."/>
            <person name="Salamov A."/>
            <person name="Simmons B.A."/>
            <person name="Magnuson J.K."/>
            <person name="Henrissat B."/>
            <person name="Mortensen U.H."/>
            <person name="Larsen T.O."/>
            <person name="Devries R.P."/>
            <person name="Grigoriev I.V."/>
            <person name="Machida M."/>
            <person name="Baker S.E."/>
            <person name="Andersen M.R."/>
        </authorList>
    </citation>
    <scope>NUCLEOTIDE SEQUENCE [LARGE SCALE GENOMIC DNA]</scope>
    <source>
        <strain evidence="1">IBT 14317</strain>
    </source>
</reference>
<dbReference type="EMBL" id="ML735269">
    <property type="protein sequence ID" value="KAE8389169.1"/>
    <property type="molecule type" value="Genomic_DNA"/>
</dbReference>
<accession>A0A5N7C547</accession>
<evidence type="ECO:0000313" key="1">
    <source>
        <dbReference type="EMBL" id="KAE8389169.1"/>
    </source>
</evidence>
<protein>
    <submittedName>
        <fullName evidence="1">Uncharacterized protein</fullName>
    </submittedName>
</protein>
<gene>
    <name evidence="1" type="ORF">BDV23DRAFT_157727</name>
</gene>